<accession>B2VGZ1</accession>
<dbReference type="GO" id="GO:0007155">
    <property type="term" value="P:cell adhesion"/>
    <property type="evidence" value="ECO:0007669"/>
    <property type="project" value="InterPro"/>
</dbReference>
<dbReference type="InterPro" id="IPR008966">
    <property type="entry name" value="Adhesion_dom_sf"/>
</dbReference>
<dbReference type="GO" id="GO:0009289">
    <property type="term" value="C:pilus"/>
    <property type="evidence" value="ECO:0007669"/>
    <property type="project" value="InterPro"/>
</dbReference>
<dbReference type="AlphaFoldDB" id="B2VGZ1"/>
<dbReference type="Gene3D" id="2.60.40.1090">
    <property type="entry name" value="Fimbrial-type adhesion domain"/>
    <property type="match status" value="1"/>
</dbReference>
<dbReference type="KEGG" id="eta:ETA_02650"/>
<dbReference type="InterPro" id="IPR000259">
    <property type="entry name" value="Adhesion_dom_fimbrial"/>
</dbReference>
<protein>
    <submittedName>
        <fullName evidence="2">MrfF protein</fullName>
    </submittedName>
</protein>
<keyword evidence="3" id="KW-1185">Reference proteome</keyword>
<evidence type="ECO:0000313" key="3">
    <source>
        <dbReference type="Proteomes" id="UP000001726"/>
    </source>
</evidence>
<dbReference type="Proteomes" id="UP000001726">
    <property type="component" value="Chromosome"/>
</dbReference>
<dbReference type="eggNOG" id="COG3539">
    <property type="taxonomic scope" value="Bacteria"/>
</dbReference>
<dbReference type="STRING" id="465817.ETA_02650"/>
<dbReference type="EMBL" id="CU468135">
    <property type="protein sequence ID" value="CAO95311.1"/>
    <property type="molecule type" value="Genomic_DNA"/>
</dbReference>
<sequence>MISPWLAAPVGAADNMIFHGTLREHPPCEINSGQPINISFGEVGVNKVDGKNYEQVFTITYDCAERDSNIIVRYLGVATAFDNAAVESNIKDFGIQLRSKSVDGALTAFVVGTALTVASNQSSSTFVATPVKKPGSELPAEAFTSSAMLQLEYP</sequence>
<evidence type="ECO:0000259" key="1">
    <source>
        <dbReference type="Pfam" id="PF00419"/>
    </source>
</evidence>
<gene>
    <name evidence="2" type="primary">mrfF</name>
    <name evidence="2" type="ordered locus">ETA_02650</name>
</gene>
<dbReference type="Pfam" id="PF00419">
    <property type="entry name" value="Fimbrial"/>
    <property type="match status" value="1"/>
</dbReference>
<name>B2VGZ1_ERWT9</name>
<proteinExistence type="predicted"/>
<evidence type="ECO:0000313" key="2">
    <source>
        <dbReference type="EMBL" id="CAO95311.1"/>
    </source>
</evidence>
<reference evidence="2 3" key="1">
    <citation type="journal article" date="2008" name="Environ. Microbiol.">
        <title>The genome of Erwinia tasmaniensis strain Et1/99, a non-pathogenic bacterium in the genus Erwinia.</title>
        <authorList>
            <person name="Kube M."/>
            <person name="Migdoll A.M."/>
            <person name="Mueller I."/>
            <person name="Kuhl H."/>
            <person name="Beck A."/>
            <person name="Reinhardt R."/>
            <person name="Geider K."/>
        </authorList>
    </citation>
    <scope>NUCLEOTIDE SEQUENCE [LARGE SCALE GENOMIC DNA]</scope>
    <source>
        <strain evidence="3">DSM 17950 / CFBP 7177 / CIP 109463 / NCPPB 4357 / Et1/99</strain>
    </source>
</reference>
<feature type="domain" description="Fimbrial-type adhesion" evidence="1">
    <location>
        <begin position="18"/>
        <end position="153"/>
    </location>
</feature>
<organism evidence="2 3">
    <name type="scientific">Erwinia tasmaniensis (strain DSM 17950 / CFBP 7177 / CIP 109463 / NCPPB 4357 / Et1/99)</name>
    <dbReference type="NCBI Taxonomy" id="465817"/>
    <lineage>
        <taxon>Bacteria</taxon>
        <taxon>Pseudomonadati</taxon>
        <taxon>Pseudomonadota</taxon>
        <taxon>Gammaproteobacteria</taxon>
        <taxon>Enterobacterales</taxon>
        <taxon>Erwiniaceae</taxon>
        <taxon>Erwinia</taxon>
    </lineage>
</organism>
<dbReference type="SUPFAM" id="SSF49401">
    <property type="entry name" value="Bacterial adhesins"/>
    <property type="match status" value="1"/>
</dbReference>
<dbReference type="HOGENOM" id="CLU_114111_2_1_6"/>
<dbReference type="InterPro" id="IPR036937">
    <property type="entry name" value="Adhesion_dom_fimbrial_sf"/>
</dbReference>